<dbReference type="Pfam" id="PF08009">
    <property type="entry name" value="CDP-OH_P_tran_2"/>
    <property type="match status" value="1"/>
</dbReference>
<keyword evidence="8 12" id="KW-0472">Membrane</keyword>
<evidence type="ECO:0000256" key="11">
    <source>
        <dbReference type="RuleBase" id="RU003750"/>
    </source>
</evidence>
<evidence type="ECO:0000313" key="14">
    <source>
        <dbReference type="EMBL" id="KJV09588.1"/>
    </source>
</evidence>
<feature type="transmembrane region" description="Helical" evidence="12">
    <location>
        <begin position="139"/>
        <end position="163"/>
    </location>
</feature>
<evidence type="ECO:0000256" key="3">
    <source>
        <dbReference type="ARBA" id="ARBA00022516"/>
    </source>
</evidence>
<dbReference type="Proteomes" id="UP000033774">
    <property type="component" value="Unassembled WGS sequence"/>
</dbReference>
<dbReference type="InterPro" id="IPR048254">
    <property type="entry name" value="CDP_ALCOHOL_P_TRANSF_CS"/>
</dbReference>
<keyword evidence="7" id="KW-0443">Lipid metabolism</keyword>
<feature type="domain" description="CDP-alcohol phosphatidyltransferase C-terminal" evidence="13">
    <location>
        <begin position="206"/>
        <end position="241"/>
    </location>
</feature>
<keyword evidence="10" id="KW-1208">Phospholipid metabolism</keyword>
<comment type="similarity">
    <text evidence="2 11">Belongs to the CDP-alcohol phosphatidyltransferase class-I family.</text>
</comment>
<feature type="transmembrane region" description="Helical" evidence="12">
    <location>
        <begin position="175"/>
        <end position="193"/>
    </location>
</feature>
<name>A0A0F3ISR7_9PROT</name>
<keyword evidence="3" id="KW-0444">Lipid biosynthesis</keyword>
<dbReference type="Gene3D" id="1.20.120.1760">
    <property type="match status" value="1"/>
</dbReference>
<evidence type="ECO:0000256" key="8">
    <source>
        <dbReference type="ARBA" id="ARBA00023136"/>
    </source>
</evidence>
<evidence type="ECO:0000313" key="15">
    <source>
        <dbReference type="Proteomes" id="UP000033774"/>
    </source>
</evidence>
<feature type="transmembrane region" description="Helical" evidence="12">
    <location>
        <begin position="83"/>
        <end position="102"/>
    </location>
</feature>
<evidence type="ECO:0000256" key="2">
    <source>
        <dbReference type="ARBA" id="ARBA00010441"/>
    </source>
</evidence>
<evidence type="ECO:0000256" key="5">
    <source>
        <dbReference type="ARBA" id="ARBA00022692"/>
    </source>
</evidence>
<evidence type="ECO:0000256" key="6">
    <source>
        <dbReference type="ARBA" id="ARBA00022989"/>
    </source>
</evidence>
<evidence type="ECO:0000259" key="13">
    <source>
        <dbReference type="Pfam" id="PF08009"/>
    </source>
</evidence>
<feature type="transmembrane region" description="Helical" evidence="12">
    <location>
        <begin position="205"/>
        <end position="223"/>
    </location>
</feature>
<keyword evidence="9" id="KW-0594">Phospholipid biosynthesis</keyword>
<dbReference type="PATRIC" id="fig|552518.3.peg.1539"/>
<proteinExistence type="inferred from homology"/>
<evidence type="ECO:0000256" key="1">
    <source>
        <dbReference type="ARBA" id="ARBA00004141"/>
    </source>
</evidence>
<dbReference type="PROSITE" id="PS00379">
    <property type="entry name" value="CDP_ALCOHOL_P_TRANSF"/>
    <property type="match status" value="1"/>
</dbReference>
<dbReference type="RefSeq" id="WP_045775801.1">
    <property type="nucleotide sequence ID" value="NZ_LAJY01000252.1"/>
</dbReference>
<reference evidence="14 15" key="1">
    <citation type="submission" date="2015-03" db="EMBL/GenBank/DDBJ databases">
        <title>Draft genome sequence of Elstera litoralis.</title>
        <authorList>
            <person name="Rahalkar M.C."/>
            <person name="Dhakephalkar P.K."/>
            <person name="Pore S.D."/>
            <person name="Arora P."/>
            <person name="Kapse N.G."/>
            <person name="Pandit P.S."/>
        </authorList>
    </citation>
    <scope>NUCLEOTIDE SEQUENCE [LARGE SCALE GENOMIC DNA]</scope>
    <source>
        <strain evidence="14 15">Dia-1</strain>
    </source>
</reference>
<dbReference type="InterPro" id="IPR012616">
    <property type="entry name" value="CDP-OH_P_trans_C"/>
</dbReference>
<dbReference type="InterPro" id="IPR000462">
    <property type="entry name" value="CDP-OH_P_trans"/>
</dbReference>
<keyword evidence="5 12" id="KW-0812">Transmembrane</keyword>
<protein>
    <submittedName>
        <fullName evidence="14">CDP-diacylglycerol O-phosphatidyltransferase</fullName>
    </submittedName>
</protein>
<dbReference type="InterPro" id="IPR043130">
    <property type="entry name" value="CDP-OH_PTrfase_TM_dom"/>
</dbReference>
<gene>
    <name evidence="14" type="ORF">VZ95_10535</name>
</gene>
<evidence type="ECO:0000256" key="7">
    <source>
        <dbReference type="ARBA" id="ARBA00023098"/>
    </source>
</evidence>
<keyword evidence="4 11" id="KW-0808">Transferase</keyword>
<evidence type="ECO:0000256" key="4">
    <source>
        <dbReference type="ARBA" id="ARBA00022679"/>
    </source>
</evidence>
<comment type="subcellular location">
    <subcellularLocation>
        <location evidence="1">Membrane</location>
        <topology evidence="1">Multi-pass membrane protein</topology>
    </subcellularLocation>
</comment>
<evidence type="ECO:0000256" key="9">
    <source>
        <dbReference type="ARBA" id="ARBA00023209"/>
    </source>
</evidence>
<dbReference type="OrthoDB" id="9777147at2"/>
<dbReference type="GO" id="GO:0016020">
    <property type="term" value="C:membrane"/>
    <property type="evidence" value="ECO:0007669"/>
    <property type="project" value="UniProtKB-SubCell"/>
</dbReference>
<comment type="caution">
    <text evidence="14">The sequence shown here is derived from an EMBL/GenBank/DDBJ whole genome shotgun (WGS) entry which is preliminary data.</text>
</comment>
<dbReference type="Pfam" id="PF01066">
    <property type="entry name" value="CDP-OH_P_transf"/>
    <property type="match status" value="1"/>
</dbReference>
<dbReference type="AlphaFoldDB" id="A0A0F3ISR7"/>
<dbReference type="GO" id="GO:0008654">
    <property type="term" value="P:phospholipid biosynthetic process"/>
    <property type="evidence" value="ECO:0007669"/>
    <property type="project" value="UniProtKB-KW"/>
</dbReference>
<dbReference type="PANTHER" id="PTHR14269">
    <property type="entry name" value="CDP-DIACYLGLYCEROL--GLYCEROL-3-PHOSPHATE 3-PHOSPHATIDYLTRANSFERASE-RELATED"/>
    <property type="match status" value="1"/>
</dbReference>
<dbReference type="EMBL" id="LAJY01000252">
    <property type="protein sequence ID" value="KJV09588.1"/>
    <property type="molecule type" value="Genomic_DNA"/>
</dbReference>
<feature type="transmembrane region" description="Helical" evidence="12">
    <location>
        <begin position="46"/>
        <end position="62"/>
    </location>
</feature>
<evidence type="ECO:0000256" key="12">
    <source>
        <dbReference type="SAM" id="Phobius"/>
    </source>
</evidence>
<keyword evidence="15" id="KW-1185">Reference proteome</keyword>
<evidence type="ECO:0000256" key="10">
    <source>
        <dbReference type="ARBA" id="ARBA00023264"/>
    </source>
</evidence>
<dbReference type="InterPro" id="IPR050324">
    <property type="entry name" value="CDP-alcohol_PTase-I"/>
</dbReference>
<dbReference type="GO" id="GO:0016780">
    <property type="term" value="F:phosphotransferase activity, for other substituted phosphate groups"/>
    <property type="evidence" value="ECO:0007669"/>
    <property type="project" value="InterPro"/>
</dbReference>
<feature type="transmembrane region" description="Helical" evidence="12">
    <location>
        <begin position="229"/>
        <end position="247"/>
    </location>
</feature>
<accession>A0A0F3ISR7</accession>
<feature type="transmembrane region" description="Helical" evidence="12">
    <location>
        <begin position="21"/>
        <end position="40"/>
    </location>
</feature>
<organism evidence="14 15">
    <name type="scientific">Elstera litoralis</name>
    <dbReference type="NCBI Taxonomy" id="552518"/>
    <lineage>
        <taxon>Bacteria</taxon>
        <taxon>Pseudomonadati</taxon>
        <taxon>Pseudomonadota</taxon>
        <taxon>Alphaproteobacteria</taxon>
        <taxon>Rhodospirillales</taxon>
        <taxon>Rhodospirillaceae</taxon>
        <taxon>Elstera</taxon>
    </lineage>
</organism>
<keyword evidence="6 12" id="KW-1133">Transmembrane helix</keyword>
<dbReference type="PANTHER" id="PTHR14269:SF61">
    <property type="entry name" value="CDP-DIACYLGLYCEROL--SERINE O-PHOSPHATIDYLTRANSFERASE"/>
    <property type="match status" value="1"/>
</dbReference>
<sequence length="270" mass="29826">MLRRRPSRLPRRMRAQSINRLIPNMVTLLALCSGLTAIRFALEGRWQATVMAIFLAAILDGLDGRLARMMNATSKFGAELDSLSDFVCFGVVPPVVLYLWGLDDGGRVGWGVALFYTVCMALRLARFNTSLEDTARPPWTYNFFTGVPAPAGAALALLPLLAFFEFQAEFLKRPLFLGLWLLIVGGLMVSRIPTFSFKKVRIPNWLVLPFMLAAGGTAAGLATEPWMTLMAIQLLYLISIPLSIRAARRLQRALDRSQGPLVETAPGKPD</sequence>
<feature type="transmembrane region" description="Helical" evidence="12">
    <location>
        <begin position="108"/>
        <end position="127"/>
    </location>
</feature>